<evidence type="ECO:0000256" key="1">
    <source>
        <dbReference type="SAM" id="MobiDB-lite"/>
    </source>
</evidence>
<proteinExistence type="predicted"/>
<accession>A0ABS8DWJ8</accession>
<name>A0ABS8DWJ8_9GAMM</name>
<dbReference type="EMBL" id="WHVL01000008">
    <property type="protein sequence ID" value="MCB8890618.1"/>
    <property type="molecule type" value="Genomic_DNA"/>
</dbReference>
<reference evidence="2 3" key="1">
    <citation type="journal article" date="2021" name="Sci. Rep.">
        <title>Genome analysis of a halophilic bacterium Halomonas malpeensis YU-PRIM-29(T) reveals its exopolysaccharide and pigment producing capabilities.</title>
        <authorList>
            <person name="Athmika"/>
            <person name="Ghate S.D."/>
            <person name="Arun A.B."/>
            <person name="Rao S.S."/>
            <person name="Kumar S.T.A."/>
            <person name="Kandiyil M.K."/>
            <person name="Saptami K."/>
            <person name="Rekha P.D."/>
        </authorList>
    </citation>
    <scope>NUCLEOTIDE SEQUENCE [LARGE SCALE GENOMIC DNA]</scope>
    <source>
        <strain evidence="3">prim 29</strain>
    </source>
</reference>
<keyword evidence="3" id="KW-1185">Reference proteome</keyword>
<dbReference type="Proteomes" id="UP001319882">
    <property type="component" value="Unassembled WGS sequence"/>
</dbReference>
<feature type="compositionally biased region" description="Polar residues" evidence="1">
    <location>
        <begin position="73"/>
        <end position="89"/>
    </location>
</feature>
<comment type="caution">
    <text evidence="2">The sequence shown here is derived from an EMBL/GenBank/DDBJ whole genome shotgun (WGS) entry which is preliminary data.</text>
</comment>
<protein>
    <submittedName>
        <fullName evidence="2">Uncharacterized protein</fullName>
    </submittedName>
</protein>
<organism evidence="2 3">
    <name type="scientific">Vreelandella malpeensis</name>
    <dbReference type="NCBI Taxonomy" id="1172368"/>
    <lineage>
        <taxon>Bacteria</taxon>
        <taxon>Pseudomonadati</taxon>
        <taxon>Pseudomonadota</taxon>
        <taxon>Gammaproteobacteria</taxon>
        <taxon>Oceanospirillales</taxon>
        <taxon>Halomonadaceae</taxon>
        <taxon>Vreelandella</taxon>
    </lineage>
</organism>
<evidence type="ECO:0000313" key="3">
    <source>
        <dbReference type="Proteomes" id="UP001319882"/>
    </source>
</evidence>
<gene>
    <name evidence="2" type="ORF">GEV37_16010</name>
</gene>
<feature type="region of interest" description="Disordered" evidence="1">
    <location>
        <begin position="66"/>
        <end position="89"/>
    </location>
</feature>
<sequence length="89" mass="9897">MNRIQIAISGTPGTEFSMHWRVSDGDDVTEYREERLGVPAQFDYVGTALMGQVTLLTDHGRLEVDIQKDGNRTRSSTQGKGSTLNLTLR</sequence>
<evidence type="ECO:0000313" key="2">
    <source>
        <dbReference type="EMBL" id="MCB8890618.1"/>
    </source>
</evidence>